<evidence type="ECO:0000256" key="1">
    <source>
        <dbReference type="ARBA" id="ARBA00022443"/>
    </source>
</evidence>
<evidence type="ECO:0000256" key="2">
    <source>
        <dbReference type="PROSITE-ProRule" id="PRU00192"/>
    </source>
</evidence>
<evidence type="ECO:0000259" key="3">
    <source>
        <dbReference type="PROSITE" id="PS50002"/>
    </source>
</evidence>
<dbReference type="AlphaFoldDB" id="A0A183H147"/>
<dbReference type="EMBL" id="UZAJ01000534">
    <property type="protein sequence ID" value="VDO28666.1"/>
    <property type="molecule type" value="Genomic_DNA"/>
</dbReference>
<dbReference type="PANTHER" id="PTHR14167">
    <property type="entry name" value="SH3 DOMAIN-CONTAINING"/>
    <property type="match status" value="1"/>
</dbReference>
<dbReference type="Pfam" id="PF14604">
    <property type="entry name" value="SH3_9"/>
    <property type="match status" value="1"/>
</dbReference>
<dbReference type="STRING" id="387005.A0A183H147"/>
<name>A0A183H147_9BILA</name>
<dbReference type="Proteomes" id="UP000267606">
    <property type="component" value="Unassembled WGS sequence"/>
</dbReference>
<proteinExistence type="predicted"/>
<dbReference type="PANTHER" id="PTHR14167:SF116">
    <property type="entry name" value="CAP, ISOFORM AC"/>
    <property type="match status" value="1"/>
</dbReference>
<feature type="domain" description="SH3" evidence="3">
    <location>
        <begin position="40"/>
        <end position="80"/>
    </location>
</feature>
<evidence type="ECO:0000313" key="6">
    <source>
        <dbReference type="WBParaSite" id="OFLC_0000120601-mRNA-1"/>
    </source>
</evidence>
<keyword evidence="1 2" id="KW-0728">SH3 domain</keyword>
<keyword evidence="5" id="KW-1185">Reference proteome</keyword>
<dbReference type="InterPro" id="IPR001452">
    <property type="entry name" value="SH3_domain"/>
</dbReference>
<dbReference type="PROSITE" id="PS50002">
    <property type="entry name" value="SH3"/>
    <property type="match status" value="1"/>
</dbReference>
<organism evidence="6">
    <name type="scientific">Onchocerca flexuosa</name>
    <dbReference type="NCBI Taxonomy" id="387005"/>
    <lineage>
        <taxon>Eukaryota</taxon>
        <taxon>Metazoa</taxon>
        <taxon>Ecdysozoa</taxon>
        <taxon>Nematoda</taxon>
        <taxon>Chromadorea</taxon>
        <taxon>Rhabditida</taxon>
        <taxon>Spirurina</taxon>
        <taxon>Spiruromorpha</taxon>
        <taxon>Filarioidea</taxon>
        <taxon>Onchocercidae</taxon>
        <taxon>Onchocerca</taxon>
    </lineage>
</organism>
<reference evidence="6" key="1">
    <citation type="submission" date="2016-06" db="UniProtKB">
        <authorList>
            <consortium name="WormBaseParasite"/>
        </authorList>
    </citation>
    <scope>IDENTIFICATION</scope>
</reference>
<dbReference type="InterPro" id="IPR050384">
    <property type="entry name" value="Endophilin_SH3RF"/>
</dbReference>
<evidence type="ECO:0000313" key="5">
    <source>
        <dbReference type="Proteomes" id="UP000267606"/>
    </source>
</evidence>
<dbReference type="WBParaSite" id="OFLC_0000120601-mRNA-1">
    <property type="protein sequence ID" value="OFLC_0000120601-mRNA-1"/>
    <property type="gene ID" value="OFLC_0000120601"/>
</dbReference>
<dbReference type="Gene3D" id="2.30.30.40">
    <property type="entry name" value="SH3 Domains"/>
    <property type="match status" value="1"/>
</dbReference>
<accession>A0A183H147</accession>
<dbReference type="InterPro" id="IPR036028">
    <property type="entry name" value="SH3-like_dom_sf"/>
</dbReference>
<sequence length="80" mass="9886">MVEWKRRHNQREFFRSTNIIPKNAETLKEMFLYVVRVIKLNHFSYRVLYDYKPRNEDELELQENDVVFVVEKCDDGWFIG</sequence>
<dbReference type="SUPFAM" id="SSF50044">
    <property type="entry name" value="SH3-domain"/>
    <property type="match status" value="1"/>
</dbReference>
<gene>
    <name evidence="4" type="ORF">OFLC_LOCUS1207</name>
</gene>
<reference evidence="4 5" key="2">
    <citation type="submission" date="2018-11" db="EMBL/GenBank/DDBJ databases">
        <authorList>
            <consortium name="Pathogen Informatics"/>
        </authorList>
    </citation>
    <scope>NUCLEOTIDE SEQUENCE [LARGE SCALE GENOMIC DNA]</scope>
</reference>
<protein>
    <submittedName>
        <fullName evidence="6">SH3 domain-containing protein</fullName>
    </submittedName>
</protein>
<evidence type="ECO:0000313" key="4">
    <source>
        <dbReference type="EMBL" id="VDO28666.1"/>
    </source>
</evidence>